<evidence type="ECO:0000313" key="5">
    <source>
        <dbReference type="Proteomes" id="UP000006190"/>
    </source>
</evidence>
<evidence type="ECO:0000256" key="1">
    <source>
        <dbReference type="ARBA" id="ARBA00008950"/>
    </source>
</evidence>
<dbReference type="SUPFAM" id="SSF56300">
    <property type="entry name" value="Metallo-dependent phosphatases"/>
    <property type="match status" value="1"/>
</dbReference>
<comment type="cofactor">
    <cofactor evidence="2">
        <name>a divalent metal cation</name>
        <dbReference type="ChEBI" id="CHEBI:60240"/>
    </cofactor>
</comment>
<evidence type="ECO:0000259" key="3">
    <source>
        <dbReference type="Pfam" id="PF12850"/>
    </source>
</evidence>
<dbReference type="Proteomes" id="UP000006190">
    <property type="component" value="Unassembled WGS sequence"/>
</dbReference>
<dbReference type="PANTHER" id="PTHR11124">
    <property type="entry name" value="VACUOLAR SORTING PROTEIN VPS29"/>
    <property type="match status" value="1"/>
</dbReference>
<dbReference type="GO" id="GO:0016787">
    <property type="term" value="F:hydrolase activity"/>
    <property type="evidence" value="ECO:0007669"/>
    <property type="project" value="UniProtKB-UniRule"/>
</dbReference>
<name>H3NK52_9LACT</name>
<dbReference type="AlphaFoldDB" id="H3NK52"/>
<dbReference type="HOGENOM" id="CLU_063749_2_0_9"/>
<dbReference type="PATRIC" id="fig|883113.3.peg.1237"/>
<evidence type="ECO:0000313" key="4">
    <source>
        <dbReference type="EMBL" id="EHR36569.1"/>
    </source>
</evidence>
<dbReference type="InterPro" id="IPR000979">
    <property type="entry name" value="Phosphodiesterase_MJ0936/Vps29"/>
</dbReference>
<dbReference type="EMBL" id="AGEG01000014">
    <property type="protein sequence ID" value="EHR36569.1"/>
    <property type="molecule type" value="Genomic_DNA"/>
</dbReference>
<accession>H3NK52</accession>
<dbReference type="Gene3D" id="3.60.21.10">
    <property type="match status" value="1"/>
</dbReference>
<protein>
    <recommendedName>
        <fullName evidence="2">Phosphoesterase</fullName>
        <ecNumber evidence="2">3.1.4.-</ecNumber>
    </recommendedName>
</protein>
<dbReference type="OrthoDB" id="9800565at2"/>
<dbReference type="eggNOG" id="COG0622">
    <property type="taxonomic scope" value="Bacteria"/>
</dbReference>
<keyword evidence="2" id="KW-0479">Metal-binding</keyword>
<organism evidence="4 5">
    <name type="scientific">Facklamia languida CCUG 37842</name>
    <dbReference type="NCBI Taxonomy" id="883113"/>
    <lineage>
        <taxon>Bacteria</taxon>
        <taxon>Bacillati</taxon>
        <taxon>Bacillota</taxon>
        <taxon>Bacilli</taxon>
        <taxon>Lactobacillales</taxon>
        <taxon>Aerococcaceae</taxon>
        <taxon>Facklamia</taxon>
    </lineage>
</organism>
<comment type="similarity">
    <text evidence="1 2">Belongs to the metallophosphoesterase superfamily. YfcE family.</text>
</comment>
<dbReference type="EC" id="3.1.4.-" evidence="2"/>
<sequence>MKFLIMSDNHGRHSLVQELVKAFQGQVDYFFHCGDSEFAASDPIWQVFAGNVTGNMDFDAGYAQESVVETPVGRVLLVHGHRHQVNQSNDLLLQIGLEDQVQFIFHGHTHRLYSEYRQGILMVNPGSLNHSRGPVNQTTFAIVTVEPDRYQVEFRDEKGKVLDGLTQVYAR</sequence>
<dbReference type="RefSeq" id="WP_006309442.1">
    <property type="nucleotide sequence ID" value="NZ_JH601133.1"/>
</dbReference>
<dbReference type="GO" id="GO:0046872">
    <property type="term" value="F:metal ion binding"/>
    <property type="evidence" value="ECO:0007669"/>
    <property type="project" value="UniProtKB-KW"/>
</dbReference>
<keyword evidence="5" id="KW-1185">Reference proteome</keyword>
<gene>
    <name evidence="4" type="ORF">HMPREF9708_01241</name>
</gene>
<reference evidence="4 5" key="1">
    <citation type="submission" date="2012-01" db="EMBL/GenBank/DDBJ databases">
        <title>The Genome Sequence of Facklamia languida CCUG 37842.</title>
        <authorList>
            <consortium name="The Broad Institute Genome Sequencing Platform"/>
            <person name="Earl A."/>
            <person name="Ward D."/>
            <person name="Feldgarden M."/>
            <person name="Gevers D."/>
            <person name="Huys G."/>
            <person name="Young S.K."/>
            <person name="Zeng Q."/>
            <person name="Gargeya S."/>
            <person name="Fitzgerald M."/>
            <person name="Haas B."/>
            <person name="Abouelleil A."/>
            <person name="Alvarado L."/>
            <person name="Arachchi H.M."/>
            <person name="Berlin A."/>
            <person name="Chapman S.B."/>
            <person name="Gearin G."/>
            <person name="Goldberg J."/>
            <person name="Griggs A."/>
            <person name="Gujja S."/>
            <person name="Hansen M."/>
            <person name="Heiman D."/>
            <person name="Howarth C."/>
            <person name="Larimer J."/>
            <person name="Lui A."/>
            <person name="MacDonald P.J.P."/>
            <person name="McCowen C."/>
            <person name="Montmayeur A."/>
            <person name="Murphy C."/>
            <person name="Neiman D."/>
            <person name="Pearson M."/>
            <person name="Priest M."/>
            <person name="Roberts A."/>
            <person name="Saif S."/>
            <person name="Shea T."/>
            <person name="Sisk P."/>
            <person name="Stolte C."/>
            <person name="Sykes S."/>
            <person name="Wortman J."/>
            <person name="Nusbaum C."/>
            <person name="Birren B."/>
        </authorList>
    </citation>
    <scope>NUCLEOTIDE SEQUENCE [LARGE SCALE GENOMIC DNA]</scope>
    <source>
        <strain evidence="4 5">CCUG 37842</strain>
    </source>
</reference>
<dbReference type="NCBIfam" id="TIGR00040">
    <property type="entry name" value="yfcE"/>
    <property type="match status" value="1"/>
</dbReference>
<dbReference type="STRING" id="883113.HMPREF9708_01241"/>
<comment type="caution">
    <text evidence="4">The sequence shown here is derived from an EMBL/GenBank/DDBJ whole genome shotgun (WGS) entry which is preliminary data.</text>
</comment>
<feature type="domain" description="Calcineurin-like phosphoesterase" evidence="3">
    <location>
        <begin position="1"/>
        <end position="146"/>
    </location>
</feature>
<evidence type="ECO:0000256" key="2">
    <source>
        <dbReference type="RuleBase" id="RU362039"/>
    </source>
</evidence>
<proteinExistence type="inferred from homology"/>
<dbReference type="InterPro" id="IPR029052">
    <property type="entry name" value="Metallo-depent_PP-like"/>
</dbReference>
<dbReference type="InterPro" id="IPR024654">
    <property type="entry name" value="Calcineurin-like_PHP_lpxH"/>
</dbReference>
<dbReference type="Pfam" id="PF12850">
    <property type="entry name" value="Metallophos_2"/>
    <property type="match status" value="1"/>
</dbReference>